<reference evidence="7 8" key="1">
    <citation type="submission" date="2018-03" db="EMBL/GenBank/DDBJ databases">
        <title>The draft genome of Mesorhizobium sp. 6GN-30.</title>
        <authorList>
            <person name="Liu L."/>
            <person name="Li L."/>
            <person name="Wang T."/>
            <person name="Zhang X."/>
            <person name="Liang L."/>
        </authorList>
    </citation>
    <scope>NUCLEOTIDE SEQUENCE [LARGE SCALE GENOMIC DNA]</scope>
    <source>
        <strain evidence="7 8">6GN30</strain>
    </source>
</reference>
<sequence>MTREETSIRTWLLHALVVAALFALNFVLPDYHHGVLARVMVLAVFAMGYNLLFGYVGLLSLGHAMFFAAGLYGAGLPMVHLGWGAGAGFATGLAAGLALSLAIGFLALRTTGVAFMIVTMMFSQVVYLLTFYFGSWTRGDEGLVIQQAERRLSFAGFDLDLTSPATRYMAALILFAVVLALTLAIVRSSFGRVLVAIRENEERTRMLGFDVFAGKLAATVVSGTICAAAGAAYAILFGYVGASFASVQYSILPLLWVLLGGAATTLGPLLGTLLMYYLIDGSGDLLKAWLPGWNVSHLGIVGLALVVLVLFFPRGILGTIRGRWVRWLP</sequence>
<feature type="transmembrane region" description="Helical" evidence="6">
    <location>
        <begin position="89"/>
        <end position="108"/>
    </location>
</feature>
<dbReference type="Proteomes" id="UP000241229">
    <property type="component" value="Unassembled WGS sequence"/>
</dbReference>
<keyword evidence="5 6" id="KW-0472">Membrane</keyword>
<keyword evidence="8" id="KW-1185">Reference proteome</keyword>
<evidence type="ECO:0000256" key="5">
    <source>
        <dbReference type="ARBA" id="ARBA00023136"/>
    </source>
</evidence>
<dbReference type="PANTHER" id="PTHR30482">
    <property type="entry name" value="HIGH-AFFINITY BRANCHED-CHAIN AMINO ACID TRANSPORT SYSTEM PERMEASE"/>
    <property type="match status" value="1"/>
</dbReference>
<keyword evidence="4 6" id="KW-1133">Transmembrane helix</keyword>
<evidence type="ECO:0000256" key="6">
    <source>
        <dbReference type="SAM" id="Phobius"/>
    </source>
</evidence>
<evidence type="ECO:0000256" key="4">
    <source>
        <dbReference type="ARBA" id="ARBA00022989"/>
    </source>
</evidence>
<evidence type="ECO:0000256" key="2">
    <source>
        <dbReference type="ARBA" id="ARBA00022475"/>
    </source>
</evidence>
<feature type="transmembrane region" description="Helical" evidence="6">
    <location>
        <begin position="35"/>
        <end position="58"/>
    </location>
</feature>
<dbReference type="EMBL" id="PXYK01000012">
    <property type="protein sequence ID" value="PSJ59126.1"/>
    <property type="molecule type" value="Genomic_DNA"/>
</dbReference>
<dbReference type="PANTHER" id="PTHR30482:SF17">
    <property type="entry name" value="ABC TRANSPORTER ATP-BINDING PROTEIN"/>
    <property type="match status" value="1"/>
</dbReference>
<protein>
    <submittedName>
        <fullName evidence="7">Branched-chain amino acid ABC transporter permease</fullName>
    </submittedName>
</protein>
<keyword evidence="3 6" id="KW-0812">Transmembrane</keyword>
<proteinExistence type="predicted"/>
<evidence type="ECO:0000256" key="3">
    <source>
        <dbReference type="ARBA" id="ARBA00022692"/>
    </source>
</evidence>
<dbReference type="RefSeq" id="WP_106772810.1">
    <property type="nucleotide sequence ID" value="NZ_PXYK01000012.1"/>
</dbReference>
<evidence type="ECO:0000313" key="8">
    <source>
        <dbReference type="Proteomes" id="UP000241229"/>
    </source>
</evidence>
<comment type="subcellular location">
    <subcellularLocation>
        <location evidence="1">Cell membrane</location>
        <topology evidence="1">Multi-pass membrane protein</topology>
    </subcellularLocation>
</comment>
<feature type="transmembrane region" description="Helical" evidence="6">
    <location>
        <begin position="298"/>
        <end position="317"/>
    </location>
</feature>
<feature type="transmembrane region" description="Helical" evidence="6">
    <location>
        <begin position="168"/>
        <end position="186"/>
    </location>
</feature>
<gene>
    <name evidence="7" type="ORF">C7I84_13980</name>
</gene>
<dbReference type="GO" id="GO:0015658">
    <property type="term" value="F:branched-chain amino acid transmembrane transporter activity"/>
    <property type="evidence" value="ECO:0007669"/>
    <property type="project" value="InterPro"/>
</dbReference>
<dbReference type="InterPro" id="IPR043428">
    <property type="entry name" value="LivM-like"/>
</dbReference>
<dbReference type="CDD" id="cd06581">
    <property type="entry name" value="TM_PBP1_LivM_like"/>
    <property type="match status" value="1"/>
</dbReference>
<feature type="transmembrane region" description="Helical" evidence="6">
    <location>
        <begin position="12"/>
        <end position="29"/>
    </location>
</feature>
<dbReference type="GO" id="GO:0005886">
    <property type="term" value="C:plasma membrane"/>
    <property type="evidence" value="ECO:0007669"/>
    <property type="project" value="UniProtKB-SubCell"/>
</dbReference>
<feature type="transmembrane region" description="Helical" evidence="6">
    <location>
        <begin position="113"/>
        <end position="133"/>
    </location>
</feature>
<comment type="caution">
    <text evidence="7">The sequence shown here is derived from an EMBL/GenBank/DDBJ whole genome shotgun (WGS) entry which is preliminary data.</text>
</comment>
<accession>A0A2P7S9F5</accession>
<feature type="transmembrane region" description="Helical" evidence="6">
    <location>
        <begin position="254"/>
        <end position="278"/>
    </location>
</feature>
<dbReference type="AlphaFoldDB" id="A0A2P7S9F5"/>
<keyword evidence="2" id="KW-1003">Cell membrane</keyword>
<dbReference type="Pfam" id="PF02653">
    <property type="entry name" value="BPD_transp_2"/>
    <property type="match status" value="1"/>
</dbReference>
<dbReference type="InterPro" id="IPR001851">
    <property type="entry name" value="ABC_transp_permease"/>
</dbReference>
<feature type="transmembrane region" description="Helical" evidence="6">
    <location>
        <begin position="207"/>
        <end position="225"/>
    </location>
</feature>
<evidence type="ECO:0000313" key="7">
    <source>
        <dbReference type="EMBL" id="PSJ59126.1"/>
    </source>
</evidence>
<dbReference type="OrthoDB" id="9804361at2"/>
<organism evidence="7 8">
    <name type="scientific">Kumtagia ephedrae</name>
    <dbReference type="NCBI Taxonomy" id="2116701"/>
    <lineage>
        <taxon>Bacteria</taxon>
        <taxon>Pseudomonadati</taxon>
        <taxon>Pseudomonadota</taxon>
        <taxon>Alphaproteobacteria</taxon>
        <taxon>Hyphomicrobiales</taxon>
        <taxon>Phyllobacteriaceae</taxon>
        <taxon>Kumtagia</taxon>
    </lineage>
</organism>
<evidence type="ECO:0000256" key="1">
    <source>
        <dbReference type="ARBA" id="ARBA00004651"/>
    </source>
</evidence>
<name>A0A2P7S9F5_9HYPH</name>